<evidence type="ECO:0000256" key="4">
    <source>
        <dbReference type="ARBA" id="ARBA00023002"/>
    </source>
</evidence>
<dbReference type="PANTHER" id="PTHR42980">
    <property type="entry name" value="2-OXOISOVALERATE DEHYDROGENASE SUBUNIT BETA-RELATED"/>
    <property type="match status" value="1"/>
</dbReference>
<dbReference type="EMBL" id="QPMM01000008">
    <property type="protein sequence ID" value="RFS21411.1"/>
    <property type="molecule type" value="Genomic_DNA"/>
</dbReference>
<dbReference type="EC" id="1.2.4.4" evidence="3"/>
<dbReference type="Gene3D" id="3.40.50.920">
    <property type="match status" value="1"/>
</dbReference>
<dbReference type="SMART" id="SM00861">
    <property type="entry name" value="Transket_pyr"/>
    <property type="match status" value="1"/>
</dbReference>
<name>A0A3E1Y898_9BACT</name>
<keyword evidence="5" id="KW-0786">Thiamine pyrophosphate</keyword>
<dbReference type="Pfam" id="PF00676">
    <property type="entry name" value="E1_dh"/>
    <property type="match status" value="1"/>
</dbReference>
<feature type="domain" description="Transketolase-like pyrimidine-binding" evidence="6">
    <location>
        <begin position="389"/>
        <end position="565"/>
    </location>
</feature>
<dbReference type="InterPro" id="IPR009014">
    <property type="entry name" value="Transketo_C/PFOR_II"/>
</dbReference>
<dbReference type="RefSeq" id="WP_116976822.1">
    <property type="nucleotide sequence ID" value="NZ_QPMM01000008.1"/>
</dbReference>
<accession>A0A3E1Y898</accession>
<dbReference type="Pfam" id="PF02779">
    <property type="entry name" value="Transket_pyr"/>
    <property type="match status" value="1"/>
</dbReference>
<comment type="cofactor">
    <cofactor evidence="1">
        <name>thiamine diphosphate</name>
        <dbReference type="ChEBI" id="CHEBI:58937"/>
    </cofactor>
</comment>
<protein>
    <recommendedName>
        <fullName evidence="3">3-methyl-2-oxobutanoate dehydrogenase (2-methylpropanoyl-transferring)</fullName>
        <ecNumber evidence="3">1.2.4.4</ecNumber>
    </recommendedName>
</protein>
<dbReference type="CDD" id="cd07036">
    <property type="entry name" value="TPP_PYR_E1-PDHc-beta_like"/>
    <property type="match status" value="1"/>
</dbReference>
<dbReference type="OrthoDB" id="9771835at2"/>
<dbReference type="PANTHER" id="PTHR42980:SF1">
    <property type="entry name" value="2-OXOISOVALERATE DEHYDROGENASE SUBUNIT BETA, MITOCHONDRIAL"/>
    <property type="match status" value="1"/>
</dbReference>
<evidence type="ECO:0000259" key="6">
    <source>
        <dbReference type="SMART" id="SM00861"/>
    </source>
</evidence>
<dbReference type="AlphaFoldDB" id="A0A3E1Y898"/>
<dbReference type="GO" id="GO:0003863">
    <property type="term" value="F:branched-chain 2-oxo acid dehydrogenase activity"/>
    <property type="evidence" value="ECO:0007669"/>
    <property type="project" value="UniProtKB-EC"/>
</dbReference>
<evidence type="ECO:0000256" key="1">
    <source>
        <dbReference type="ARBA" id="ARBA00001964"/>
    </source>
</evidence>
<evidence type="ECO:0000313" key="7">
    <source>
        <dbReference type="EMBL" id="RFS21411.1"/>
    </source>
</evidence>
<keyword evidence="8" id="KW-1185">Reference proteome</keyword>
<evidence type="ECO:0000313" key="8">
    <source>
        <dbReference type="Proteomes" id="UP000260644"/>
    </source>
</evidence>
<dbReference type="Pfam" id="PF02780">
    <property type="entry name" value="Transketolase_C"/>
    <property type="match status" value="1"/>
</dbReference>
<comment type="function">
    <text evidence="2">E1 component of the 2-oxoglutarate dehydrogenase (OGDH) complex which catalyzes the decarboxylation of 2-oxoglutarate, the first step in the conversion of 2-oxoglutarate to succinyl-CoA and CO(2).</text>
</comment>
<dbReference type="CDD" id="cd02000">
    <property type="entry name" value="TPP_E1_PDC_ADC_BCADC"/>
    <property type="match status" value="1"/>
</dbReference>
<evidence type="ECO:0000256" key="2">
    <source>
        <dbReference type="ARBA" id="ARBA00003906"/>
    </source>
</evidence>
<sequence length="725" mass="79479">MATIVFNHHHHQNSLIVFKDNTSVSTLKTLSTNPVGDSKELADLLTAWKLMCEAGHMAATYEANRTICRYVHSTSRGHEAIQIATGLQLKPWDYVSPYYRDDAMLLAMGFTPYELMLQLLAKADDPFSGGRSYYCHPNNQRPDRPQIPHQSSATGMQVIPATGMAQGLQYLENTKSPHLKTGPNGELPVVVCVLGDASVTEGEVSEALQFAVLKHLPIIYLVEDNNWGISATAEEVRAMDAYEYAAGFKGLERMRVDGSDFTASYAAMETAIGYVRQERKPILVQANVPLLGHHTSGVRKEWYRTEDDLNKHIAEDPLPKLRSLLMKHGIADAILEELDIIAANDVLHAFEHAVEAPDPTRESFMDHVFAPTTITEERGERTPAGKQKVVMVDAALHAVEDILQNYPEAIFFGQDVGRRLGGVFREAATLGEKFGDHRVYNTAIQEAYIIGATTGLSAVGVKPIVEIQFADYIYPGFNQLVTEVAKSCYLSNGKFPVQALIRVPIGAYGGGGPYHSGSIESTLLSIKGIKVVYPSNAADMKGLMKAAFLDPNPVIMLEHKGLYWSKVPGTLEAMTIEPGADYILPLGKGTIVQSAHPRDIKQGNTMCIITYGMGVYWAKAAAKAFPGQITVVDLRTLYPLDEELIYSQVKLHGKCLVLTEEQLNSSFIQSLAGKIQGECFRYLDAPVAMIGAADLPAVPLNTGLEAEMLPSAEKVIKAVKELLEY</sequence>
<evidence type="ECO:0000256" key="3">
    <source>
        <dbReference type="ARBA" id="ARBA00012277"/>
    </source>
</evidence>
<organism evidence="7 8">
    <name type="scientific">Chitinophaga silvatica</name>
    <dbReference type="NCBI Taxonomy" id="2282649"/>
    <lineage>
        <taxon>Bacteria</taxon>
        <taxon>Pseudomonadati</taxon>
        <taxon>Bacteroidota</taxon>
        <taxon>Chitinophagia</taxon>
        <taxon>Chitinophagales</taxon>
        <taxon>Chitinophagaceae</taxon>
        <taxon>Chitinophaga</taxon>
    </lineage>
</organism>
<comment type="caution">
    <text evidence="7">The sequence shown here is derived from an EMBL/GenBank/DDBJ whole genome shotgun (WGS) entry which is preliminary data.</text>
</comment>
<keyword evidence="4" id="KW-0560">Oxidoreductase</keyword>
<dbReference type="GO" id="GO:0007584">
    <property type="term" value="P:response to nutrient"/>
    <property type="evidence" value="ECO:0007669"/>
    <property type="project" value="TreeGrafter"/>
</dbReference>
<dbReference type="SUPFAM" id="SSF52922">
    <property type="entry name" value="TK C-terminal domain-like"/>
    <property type="match status" value="1"/>
</dbReference>
<reference evidence="7 8" key="1">
    <citation type="submission" date="2018-07" db="EMBL/GenBank/DDBJ databases">
        <title>Chitinophaga K2CV101002-2 sp. nov., isolated from a monsoon evergreen broad-leaved forest soil.</title>
        <authorList>
            <person name="Lv Y."/>
        </authorList>
    </citation>
    <scope>NUCLEOTIDE SEQUENCE [LARGE SCALE GENOMIC DNA]</scope>
    <source>
        <strain evidence="7 8">GDMCC 1.1288</strain>
    </source>
</reference>
<proteinExistence type="predicted"/>
<gene>
    <name evidence="7" type="ORF">DVR12_16055</name>
</gene>
<dbReference type="Proteomes" id="UP000260644">
    <property type="component" value="Unassembled WGS sequence"/>
</dbReference>
<dbReference type="GO" id="GO:0009083">
    <property type="term" value="P:branched-chain amino acid catabolic process"/>
    <property type="evidence" value="ECO:0007669"/>
    <property type="project" value="TreeGrafter"/>
</dbReference>
<evidence type="ECO:0000256" key="5">
    <source>
        <dbReference type="ARBA" id="ARBA00023052"/>
    </source>
</evidence>
<dbReference type="Gene3D" id="3.40.50.970">
    <property type="match status" value="2"/>
</dbReference>
<dbReference type="InterPro" id="IPR029061">
    <property type="entry name" value="THDP-binding"/>
</dbReference>
<dbReference type="InterPro" id="IPR005475">
    <property type="entry name" value="Transketolase-like_Pyr-bd"/>
</dbReference>
<dbReference type="InterPro" id="IPR033248">
    <property type="entry name" value="Transketolase_C"/>
</dbReference>
<dbReference type="InterPro" id="IPR001017">
    <property type="entry name" value="DH_E1"/>
</dbReference>
<dbReference type="SUPFAM" id="SSF52518">
    <property type="entry name" value="Thiamin diphosphate-binding fold (THDP-binding)"/>
    <property type="match status" value="2"/>
</dbReference>